<comment type="function">
    <text evidence="1">Monothiol glutaredoxin involved in the biogenesis of iron-sulfur clusters.</text>
</comment>
<dbReference type="PANTHER" id="PTHR10293">
    <property type="entry name" value="GLUTAREDOXIN FAMILY MEMBER"/>
    <property type="match status" value="1"/>
</dbReference>
<dbReference type="InterPro" id="IPR002109">
    <property type="entry name" value="Glutaredoxin"/>
</dbReference>
<evidence type="ECO:0000256" key="2">
    <source>
        <dbReference type="ARBA" id="ARBA00004496"/>
    </source>
</evidence>
<dbReference type="GO" id="GO:0015036">
    <property type="term" value="F:disulfide oxidoreductase activity"/>
    <property type="evidence" value="ECO:0007669"/>
    <property type="project" value="InterPro"/>
</dbReference>
<feature type="binding site" evidence="12">
    <location>
        <begin position="83"/>
        <end position="84"/>
    </location>
    <ligand>
        <name>glutathione</name>
        <dbReference type="ChEBI" id="CHEBI:57925"/>
    </ligand>
</feature>
<keyword evidence="6 13" id="KW-0001">2Fe-2S</keyword>
<dbReference type="Pfam" id="PF00462">
    <property type="entry name" value="Glutaredoxin"/>
    <property type="match status" value="1"/>
</dbReference>
<dbReference type="InterPro" id="IPR014434">
    <property type="entry name" value="Monothiol_GRX"/>
</dbReference>
<evidence type="ECO:0000256" key="13">
    <source>
        <dbReference type="PIRSR" id="PIRSR005894-2"/>
    </source>
</evidence>
<evidence type="ECO:0000256" key="12">
    <source>
        <dbReference type="PIRSR" id="PIRSR005894-1"/>
    </source>
</evidence>
<dbReference type="InterPro" id="IPR004480">
    <property type="entry name" value="Monothiol_GRX-rel"/>
</dbReference>
<dbReference type="InterPro" id="IPR033658">
    <property type="entry name" value="GRX_PICOT-like"/>
</dbReference>
<gene>
    <name evidence="15" type="ORF">ACHINZ_5430</name>
</gene>
<feature type="domain" description="Glutaredoxin" evidence="14">
    <location>
        <begin position="16"/>
        <end position="80"/>
    </location>
</feature>
<dbReference type="GO" id="GO:0051537">
    <property type="term" value="F:2 iron, 2 sulfur cluster binding"/>
    <property type="evidence" value="ECO:0007669"/>
    <property type="project" value="UniProtKB-KW"/>
</dbReference>
<protein>
    <recommendedName>
        <fullName evidence="11">Glutaredoxin</fullName>
    </recommendedName>
</protein>
<reference evidence="15" key="2">
    <citation type="submission" date="2023-10" db="EMBL/GenBank/DDBJ databases">
        <authorList>
            <person name="Koga R."/>
            <person name="Fukatsu T."/>
        </authorList>
    </citation>
    <scope>NUCLEOTIDE SEQUENCE</scope>
    <source>
        <strain evidence="15">Kw-01</strain>
    </source>
</reference>
<comment type="subunit">
    <text evidence="4">Homodimer.</text>
</comment>
<keyword evidence="9 13" id="KW-0411">Iron-sulfur</keyword>
<dbReference type="GO" id="GO:0046872">
    <property type="term" value="F:metal ion binding"/>
    <property type="evidence" value="ECO:0007669"/>
    <property type="project" value="UniProtKB-KW"/>
</dbReference>
<evidence type="ECO:0000256" key="4">
    <source>
        <dbReference type="ARBA" id="ARBA00011738"/>
    </source>
</evidence>
<sequence length="114" mass="13136">MSTIEKIKLQIKENPILLYMKGTPEFPNCGFSAKAVQIISNCGERFAYINILEHPDIRTELPKYSNWPTFPQLWLDGELIGGCDIITEIYQDGKLQKLITKTAEKYRTIQETLK</sequence>
<name>A0AAT9G592_9ENTR</name>
<dbReference type="NCBIfam" id="TIGR00365">
    <property type="entry name" value="Grx4 family monothiol glutaredoxin"/>
    <property type="match status" value="1"/>
</dbReference>
<evidence type="ECO:0000256" key="1">
    <source>
        <dbReference type="ARBA" id="ARBA00002853"/>
    </source>
</evidence>
<dbReference type="EMBL" id="AP028961">
    <property type="protein sequence ID" value="BET44868.1"/>
    <property type="molecule type" value="Genomic_DNA"/>
</dbReference>
<evidence type="ECO:0000256" key="3">
    <source>
        <dbReference type="ARBA" id="ARBA00009630"/>
    </source>
</evidence>
<dbReference type="PROSITE" id="PS51354">
    <property type="entry name" value="GLUTAREDOXIN_2"/>
    <property type="match status" value="1"/>
</dbReference>
<dbReference type="SUPFAM" id="SSF52833">
    <property type="entry name" value="Thioredoxin-like"/>
    <property type="match status" value="1"/>
</dbReference>
<evidence type="ECO:0000256" key="5">
    <source>
        <dbReference type="ARBA" id="ARBA00022490"/>
    </source>
</evidence>
<dbReference type="PANTHER" id="PTHR10293:SF72">
    <property type="entry name" value="MONOTHIOL GLUTAREDOXIN-S14, CHLOROPLASTIC"/>
    <property type="match status" value="1"/>
</dbReference>
<keyword evidence="10" id="KW-0676">Redox-active center</keyword>
<evidence type="ECO:0000256" key="11">
    <source>
        <dbReference type="PIRNR" id="PIRNR005894"/>
    </source>
</evidence>
<evidence type="ECO:0000256" key="10">
    <source>
        <dbReference type="ARBA" id="ARBA00023284"/>
    </source>
</evidence>
<evidence type="ECO:0000256" key="8">
    <source>
        <dbReference type="ARBA" id="ARBA00023004"/>
    </source>
</evidence>
<reference evidence="15" key="1">
    <citation type="journal article" date="2023" name="Front. Microbiol.">
        <title>Genome analysis of Candidatus Aschnera chinzeii, the bacterial endosymbiont of the blood-sucking bat fly Penicillidia jenynsii (Insecta: Diptera: Nycteribiidae).</title>
        <authorList>
            <person name="Koga R."/>
            <person name="Moriyama M."/>
            <person name="Nozaki T."/>
            <person name="Fukatsu T."/>
        </authorList>
    </citation>
    <scope>NUCLEOTIDE SEQUENCE</scope>
    <source>
        <strain evidence="15">Kw-01</strain>
    </source>
</reference>
<feature type="binding site" evidence="12">
    <location>
        <position position="70"/>
    </location>
    <ligand>
        <name>glutathione</name>
        <dbReference type="ChEBI" id="CHEBI:57925"/>
    </ligand>
</feature>
<comment type="subcellular location">
    <subcellularLocation>
        <location evidence="2">Cytoplasm</location>
    </subcellularLocation>
</comment>
<dbReference type="AlphaFoldDB" id="A0AAT9G592"/>
<keyword evidence="7 13" id="KW-0479">Metal-binding</keyword>
<evidence type="ECO:0000256" key="6">
    <source>
        <dbReference type="ARBA" id="ARBA00022714"/>
    </source>
</evidence>
<evidence type="ECO:0000256" key="7">
    <source>
        <dbReference type="ARBA" id="ARBA00022723"/>
    </source>
</evidence>
<feature type="binding site" evidence="12">
    <location>
        <position position="21"/>
    </location>
    <ligand>
        <name>glutathione</name>
        <dbReference type="ChEBI" id="CHEBI:57925"/>
    </ligand>
</feature>
<feature type="binding site" evidence="12">
    <location>
        <position position="58"/>
    </location>
    <ligand>
        <name>glutathione</name>
        <dbReference type="ChEBI" id="CHEBI:57925"/>
    </ligand>
</feature>
<proteinExistence type="inferred from homology"/>
<comment type="similarity">
    <text evidence="3 11">Belongs to the glutaredoxin family. Monothiol subfamily.</text>
</comment>
<keyword evidence="5" id="KW-0963">Cytoplasm</keyword>
<dbReference type="PIRSF" id="PIRSF005894">
    <property type="entry name" value="Monothiol_GRX"/>
    <property type="match status" value="1"/>
</dbReference>
<evidence type="ECO:0000313" key="15">
    <source>
        <dbReference type="EMBL" id="BET44868.1"/>
    </source>
</evidence>
<feature type="binding site" evidence="13">
    <location>
        <position position="29"/>
    </location>
    <ligand>
        <name>[2Fe-2S] cluster</name>
        <dbReference type="ChEBI" id="CHEBI:190135"/>
        <note>ligand shared between dimeric partners</note>
    </ligand>
</feature>
<dbReference type="FunFam" id="3.40.30.10:FF:000006">
    <property type="entry name" value="Glutaredoxin"/>
    <property type="match status" value="1"/>
</dbReference>
<evidence type="ECO:0000259" key="14">
    <source>
        <dbReference type="Pfam" id="PF00462"/>
    </source>
</evidence>
<dbReference type="GO" id="GO:0005737">
    <property type="term" value="C:cytoplasm"/>
    <property type="evidence" value="ECO:0007669"/>
    <property type="project" value="UniProtKB-SubCell"/>
</dbReference>
<dbReference type="InterPro" id="IPR036249">
    <property type="entry name" value="Thioredoxin-like_sf"/>
</dbReference>
<keyword evidence="8 13" id="KW-0408">Iron</keyword>
<dbReference type="Gene3D" id="3.40.30.10">
    <property type="entry name" value="Glutaredoxin"/>
    <property type="match status" value="1"/>
</dbReference>
<dbReference type="CDD" id="cd03028">
    <property type="entry name" value="GRX_PICOT_like"/>
    <property type="match status" value="1"/>
</dbReference>
<evidence type="ECO:0000256" key="9">
    <source>
        <dbReference type="ARBA" id="ARBA00023014"/>
    </source>
</evidence>
<accession>A0AAT9G592</accession>
<organism evidence="15">
    <name type="scientific">Candidatus Aschnera chinzeii</name>
    <dbReference type="NCBI Taxonomy" id="1485666"/>
    <lineage>
        <taxon>Bacteria</taxon>
        <taxon>Pseudomonadati</taxon>
        <taxon>Pseudomonadota</taxon>
        <taxon>Gammaproteobacteria</taxon>
        <taxon>Enterobacterales</taxon>
        <taxon>Enterobacteriaceae</taxon>
        <taxon>Candidatus Aschnera</taxon>
    </lineage>
</organism>